<evidence type="ECO:0000256" key="2">
    <source>
        <dbReference type="ARBA" id="ARBA00010596"/>
    </source>
</evidence>
<organism evidence="8 9">
    <name type="scientific">Huiozyma naganishii (strain ATCC MYA-139 / BCRC 22969 / CBS 8797 / KCTC 17520 / NBRC 10181 / NCYC 3082 / Yp74L-3)</name>
    <name type="common">Yeast</name>
    <name type="synonym">Kazachstania naganishii</name>
    <dbReference type="NCBI Taxonomy" id="1071383"/>
    <lineage>
        <taxon>Eukaryota</taxon>
        <taxon>Fungi</taxon>
        <taxon>Dikarya</taxon>
        <taxon>Ascomycota</taxon>
        <taxon>Saccharomycotina</taxon>
        <taxon>Saccharomycetes</taxon>
        <taxon>Saccharomycetales</taxon>
        <taxon>Saccharomycetaceae</taxon>
        <taxon>Huiozyma</taxon>
    </lineage>
</organism>
<dbReference type="GO" id="GO:0000139">
    <property type="term" value="C:Golgi membrane"/>
    <property type="evidence" value="ECO:0007669"/>
    <property type="project" value="UniProtKB-SubCell"/>
</dbReference>
<feature type="transmembrane region" description="Helical" evidence="6">
    <location>
        <begin position="175"/>
        <end position="195"/>
    </location>
</feature>
<dbReference type="GO" id="GO:0005789">
    <property type="term" value="C:endoplasmic reticulum membrane"/>
    <property type="evidence" value="ECO:0007669"/>
    <property type="project" value="EnsemblFungi"/>
</dbReference>
<dbReference type="InterPro" id="IPR006977">
    <property type="entry name" value="Yip1_dom"/>
</dbReference>
<dbReference type="KEGG" id="kng:KNAG_0E03650"/>
<comment type="subcellular location">
    <subcellularLocation>
        <location evidence="6">Golgi apparatus membrane</location>
        <topology evidence="6">Multi-pass membrane protein</topology>
    </subcellularLocation>
    <subcellularLocation>
        <location evidence="1">Membrane</location>
        <topology evidence="1">Multi-pass membrane protein</topology>
    </subcellularLocation>
</comment>
<dbReference type="PANTHER" id="PTHR21236:SF2">
    <property type="entry name" value="PROTEIN YIPF"/>
    <property type="match status" value="1"/>
</dbReference>
<feature type="transmembrane region" description="Helical" evidence="6">
    <location>
        <begin position="201"/>
        <end position="223"/>
    </location>
</feature>
<evidence type="ECO:0000259" key="7">
    <source>
        <dbReference type="Pfam" id="PF04893"/>
    </source>
</evidence>
<keyword evidence="9" id="KW-1185">Reference proteome</keyword>
<dbReference type="OMA" id="PFQANYG"/>
<reference evidence="9" key="2">
    <citation type="submission" date="2012-08" db="EMBL/GenBank/DDBJ databases">
        <title>Genome sequence of Kazachstania naganishii.</title>
        <authorList>
            <person name="Gordon J.L."/>
            <person name="Armisen D."/>
            <person name="Proux-Wera E."/>
            <person name="OhEigeartaigh S.S."/>
            <person name="Byrne K.P."/>
            <person name="Wolfe K.H."/>
        </authorList>
    </citation>
    <scope>NUCLEOTIDE SEQUENCE [LARGE SCALE GENOMIC DNA]</scope>
    <source>
        <strain evidence="9">ATCC MYA-139 / BCRC 22969 / CBS 8797 / CCRC 22969 / KCTC 17520 / NBRC 10181 / NCYC 3082</strain>
    </source>
</reference>
<feature type="transmembrane region" description="Helical" evidence="6">
    <location>
        <begin position="138"/>
        <end position="155"/>
    </location>
</feature>
<dbReference type="GO" id="GO:0005802">
    <property type="term" value="C:trans-Golgi network"/>
    <property type="evidence" value="ECO:0007669"/>
    <property type="project" value="TreeGrafter"/>
</dbReference>
<protein>
    <recommendedName>
        <fullName evidence="6">Protein YIP</fullName>
    </recommendedName>
</protein>
<evidence type="ECO:0000256" key="4">
    <source>
        <dbReference type="ARBA" id="ARBA00022989"/>
    </source>
</evidence>
<evidence type="ECO:0000313" key="9">
    <source>
        <dbReference type="Proteomes" id="UP000006310"/>
    </source>
</evidence>
<name>J7RZI2_HUIN7</name>
<dbReference type="InterPro" id="IPR045231">
    <property type="entry name" value="Yip1/4-like"/>
</dbReference>
<evidence type="ECO:0000256" key="3">
    <source>
        <dbReference type="ARBA" id="ARBA00022692"/>
    </source>
</evidence>
<feature type="transmembrane region" description="Helical" evidence="6">
    <location>
        <begin position="230"/>
        <end position="249"/>
    </location>
</feature>
<dbReference type="HOGENOM" id="CLU_074741_3_1_1"/>
<dbReference type="EMBL" id="HE978318">
    <property type="protein sequence ID" value="CCK70622.1"/>
    <property type="molecule type" value="Genomic_DNA"/>
</dbReference>
<dbReference type="Proteomes" id="UP000006310">
    <property type="component" value="Chromosome 5"/>
</dbReference>
<keyword evidence="5 6" id="KW-0472">Membrane</keyword>
<dbReference type="PANTHER" id="PTHR21236">
    <property type="entry name" value="GOLGI MEMBRANE PROTEIN YIP1"/>
    <property type="match status" value="1"/>
</dbReference>
<keyword evidence="4 6" id="KW-1133">Transmembrane helix</keyword>
<dbReference type="GO" id="GO:0006888">
    <property type="term" value="P:endoplasmic reticulum to Golgi vesicle-mediated transport"/>
    <property type="evidence" value="ECO:0007669"/>
    <property type="project" value="EnsemblFungi"/>
</dbReference>
<dbReference type="GO" id="GO:0048280">
    <property type="term" value="P:vesicle fusion with Golgi apparatus"/>
    <property type="evidence" value="ECO:0007669"/>
    <property type="project" value="EnsemblFungi"/>
</dbReference>
<keyword evidence="3 6" id="KW-0812">Transmembrane</keyword>
<dbReference type="RefSeq" id="XP_022464868.1">
    <property type="nucleotide sequence ID" value="XM_022608365.1"/>
</dbReference>
<dbReference type="AlphaFoldDB" id="J7RZI2"/>
<evidence type="ECO:0000256" key="1">
    <source>
        <dbReference type="ARBA" id="ARBA00004141"/>
    </source>
</evidence>
<feature type="domain" description="Yip1" evidence="7">
    <location>
        <begin position="112"/>
        <end position="246"/>
    </location>
</feature>
<proteinExistence type="inferred from homology"/>
<dbReference type="Pfam" id="PF04893">
    <property type="entry name" value="Yip1"/>
    <property type="match status" value="1"/>
</dbReference>
<evidence type="ECO:0000256" key="6">
    <source>
        <dbReference type="RuleBase" id="RU361264"/>
    </source>
</evidence>
<sequence length="250" mass="26139">MSFYDHSRAGAAGFAFPQGAMDHRSGGMGGGVGFGNMSQGSGGPGGVAGVAPDPLPSGFFNALSTRGYAHEPPLLEEVGIHPQHIWQKTRIVMVPLGAAATTSTASEEVLTDCDLAGPLLFFLTFGLCLLLAGRVHFGYVYGVALFGTVSLHNLAKLMGSASNGNSLQLFNTASVLGYCFLPLCFLTAAGIFTSLNNTVGYTLGCLAVLWATWSASAFLNALLQLQGARLLIAYPLLIFYSVFALMAIFV</sequence>
<dbReference type="OrthoDB" id="440385at2759"/>
<evidence type="ECO:0000313" key="8">
    <source>
        <dbReference type="EMBL" id="CCK70622.1"/>
    </source>
</evidence>
<evidence type="ECO:0000256" key="5">
    <source>
        <dbReference type="ARBA" id="ARBA00023136"/>
    </source>
</evidence>
<dbReference type="STRING" id="1071383.J7RZI2"/>
<comment type="caution">
    <text evidence="6">Lacks conserved residue(s) required for the propagation of feature annotation.</text>
</comment>
<reference evidence="8 9" key="1">
    <citation type="journal article" date="2011" name="Proc. Natl. Acad. Sci. U.S.A.">
        <title>Evolutionary erosion of yeast sex chromosomes by mating-type switching accidents.</title>
        <authorList>
            <person name="Gordon J.L."/>
            <person name="Armisen D."/>
            <person name="Proux-Wera E."/>
            <person name="Oheigeartaigh S.S."/>
            <person name="Byrne K.P."/>
            <person name="Wolfe K.H."/>
        </authorList>
    </citation>
    <scope>NUCLEOTIDE SEQUENCE [LARGE SCALE GENOMIC DNA]</scope>
    <source>
        <strain evidence="9">ATCC MYA-139 / BCRC 22969 / CBS 8797 / CCRC 22969 / KCTC 17520 / NBRC 10181 / NCYC 3082</strain>
    </source>
</reference>
<dbReference type="eggNOG" id="KOG3103">
    <property type="taxonomic scope" value="Eukaryota"/>
</dbReference>
<comment type="similarity">
    <text evidence="2 6">Belongs to the YIP1 family.</text>
</comment>
<dbReference type="GeneID" id="34526322"/>
<gene>
    <name evidence="8" type="primary">KNAG0E03650</name>
    <name evidence="8" type="ordered locus">KNAG_0E03650</name>
</gene>
<accession>J7RZI2</accession>
<dbReference type="GO" id="GO:0030134">
    <property type="term" value="C:COPII-coated ER to Golgi transport vesicle"/>
    <property type="evidence" value="ECO:0007669"/>
    <property type="project" value="EnsemblFungi"/>
</dbReference>